<evidence type="ECO:0000313" key="2">
    <source>
        <dbReference type="EMBL" id="PTD95749.1"/>
    </source>
</evidence>
<reference evidence="2 3" key="1">
    <citation type="submission" date="2018-03" db="EMBL/GenBank/DDBJ databases">
        <authorList>
            <person name="Keele B.F."/>
        </authorList>
    </citation>
    <scope>NUCLEOTIDE SEQUENCE [LARGE SCALE GENOMIC DNA]</scope>
    <source>
        <strain evidence="2 3">D20</strain>
    </source>
</reference>
<reference evidence="2 3" key="2">
    <citation type="submission" date="2018-04" db="EMBL/GenBank/DDBJ databases">
        <title>Thauera lacus sp. nov., isolated from an saline lake in Inner Mongolia, China.</title>
        <authorList>
            <person name="Liang Q.-Y."/>
        </authorList>
    </citation>
    <scope>NUCLEOTIDE SEQUENCE [LARGE SCALE GENOMIC DNA]</scope>
    <source>
        <strain evidence="2 3">D20</strain>
    </source>
</reference>
<dbReference type="EMBL" id="PZKC01000010">
    <property type="protein sequence ID" value="PTD95749.1"/>
    <property type="molecule type" value="Genomic_DNA"/>
</dbReference>
<name>A0A2T4ID89_9RHOO</name>
<evidence type="ECO:0000256" key="1">
    <source>
        <dbReference type="SAM" id="SignalP"/>
    </source>
</evidence>
<sequence length="162" mass="17291">MRVCPTWSDHTMRLPVSLAFILVTATAAAAQPVGGPQRMHGLWQINVLEAGGERSFHLCVGAGDDVLAHLDAAATQCEPAQWRRDGAYVHMADRCSGAQGGYERSGRFSGDFQYNFQGELQVAGTAPRTLVVDGRRLAPCKALKAGEMRPQGSPGGNLNLGQ</sequence>
<feature type="signal peptide" evidence="1">
    <location>
        <begin position="1"/>
        <end position="29"/>
    </location>
</feature>
<gene>
    <name evidence="2" type="ORF">C8261_12135</name>
</gene>
<comment type="caution">
    <text evidence="2">The sequence shown here is derived from an EMBL/GenBank/DDBJ whole genome shotgun (WGS) entry which is preliminary data.</text>
</comment>
<accession>A0A2T4ID89</accession>
<keyword evidence="3" id="KW-1185">Reference proteome</keyword>
<organism evidence="2 3">
    <name type="scientific">Pseudothauera lacus</name>
    <dbReference type="NCBI Taxonomy" id="2136175"/>
    <lineage>
        <taxon>Bacteria</taxon>
        <taxon>Pseudomonadati</taxon>
        <taxon>Pseudomonadota</taxon>
        <taxon>Betaproteobacteria</taxon>
        <taxon>Rhodocyclales</taxon>
        <taxon>Zoogloeaceae</taxon>
        <taxon>Pseudothauera</taxon>
    </lineage>
</organism>
<protein>
    <recommendedName>
        <fullName evidence="4">DUF3617 family protein</fullName>
    </recommendedName>
</protein>
<proteinExistence type="predicted"/>
<dbReference type="AlphaFoldDB" id="A0A2T4ID89"/>
<evidence type="ECO:0000313" key="3">
    <source>
        <dbReference type="Proteomes" id="UP000241193"/>
    </source>
</evidence>
<feature type="chain" id="PRO_5015517676" description="DUF3617 family protein" evidence="1">
    <location>
        <begin position="30"/>
        <end position="162"/>
    </location>
</feature>
<evidence type="ECO:0008006" key="4">
    <source>
        <dbReference type="Google" id="ProtNLM"/>
    </source>
</evidence>
<keyword evidence="1" id="KW-0732">Signal</keyword>
<dbReference type="Proteomes" id="UP000241193">
    <property type="component" value="Unassembled WGS sequence"/>
</dbReference>